<dbReference type="EMBL" id="CAAALY010055931">
    <property type="protein sequence ID" value="VEL22341.1"/>
    <property type="molecule type" value="Genomic_DNA"/>
</dbReference>
<proteinExistence type="predicted"/>
<sequence length="152" mass="17106">MGSSSNSPDFNSPCYVSRNLAHLLTTDDLPKSGDEHNGLVMAVSYNRQNRGIFEGRIDNLVASPSANRPEKRERRTFRPSEVVVPRSSEDFTLPTFQANRLPIAYCPIDQPLDTHILRRRPPILSSDVVINATATMSKHLVHFCLLYMLLLV</sequence>
<gene>
    <name evidence="1" type="ORF">PXEA_LOCUS15781</name>
</gene>
<organism evidence="1 2">
    <name type="scientific">Protopolystoma xenopodis</name>
    <dbReference type="NCBI Taxonomy" id="117903"/>
    <lineage>
        <taxon>Eukaryota</taxon>
        <taxon>Metazoa</taxon>
        <taxon>Spiralia</taxon>
        <taxon>Lophotrochozoa</taxon>
        <taxon>Platyhelminthes</taxon>
        <taxon>Monogenea</taxon>
        <taxon>Polyopisthocotylea</taxon>
        <taxon>Polystomatidea</taxon>
        <taxon>Polystomatidae</taxon>
        <taxon>Protopolystoma</taxon>
    </lineage>
</organism>
<comment type="caution">
    <text evidence="1">The sequence shown here is derived from an EMBL/GenBank/DDBJ whole genome shotgun (WGS) entry which is preliminary data.</text>
</comment>
<accession>A0A448WX42</accession>
<keyword evidence="2" id="KW-1185">Reference proteome</keyword>
<dbReference type="AlphaFoldDB" id="A0A448WX42"/>
<name>A0A448WX42_9PLAT</name>
<evidence type="ECO:0000313" key="2">
    <source>
        <dbReference type="Proteomes" id="UP000784294"/>
    </source>
</evidence>
<dbReference type="Proteomes" id="UP000784294">
    <property type="component" value="Unassembled WGS sequence"/>
</dbReference>
<evidence type="ECO:0000313" key="1">
    <source>
        <dbReference type="EMBL" id="VEL22341.1"/>
    </source>
</evidence>
<reference evidence="1" key="1">
    <citation type="submission" date="2018-11" db="EMBL/GenBank/DDBJ databases">
        <authorList>
            <consortium name="Pathogen Informatics"/>
        </authorList>
    </citation>
    <scope>NUCLEOTIDE SEQUENCE</scope>
</reference>
<protein>
    <submittedName>
        <fullName evidence="1">Uncharacterized protein</fullName>
    </submittedName>
</protein>